<feature type="compositionally biased region" description="Basic and acidic residues" evidence="1">
    <location>
        <begin position="60"/>
        <end position="77"/>
    </location>
</feature>
<dbReference type="GeneID" id="25916187"/>
<dbReference type="Proteomes" id="UP000054560">
    <property type="component" value="Unassembled WGS sequence"/>
</dbReference>
<protein>
    <submittedName>
        <fullName evidence="2">Uncharacterized protein</fullName>
    </submittedName>
</protein>
<evidence type="ECO:0000313" key="2">
    <source>
        <dbReference type="EMBL" id="KNC71774.1"/>
    </source>
</evidence>
<proteinExistence type="predicted"/>
<gene>
    <name evidence="2" type="ORF">SARC_15683</name>
</gene>
<dbReference type="AlphaFoldDB" id="A0A0L0F594"/>
<accession>A0A0L0F594</accession>
<name>A0A0L0F594_9EUKA</name>
<organism evidence="2 3">
    <name type="scientific">Sphaeroforma arctica JP610</name>
    <dbReference type="NCBI Taxonomy" id="667725"/>
    <lineage>
        <taxon>Eukaryota</taxon>
        <taxon>Ichthyosporea</taxon>
        <taxon>Ichthyophonida</taxon>
        <taxon>Sphaeroforma</taxon>
    </lineage>
</organism>
<evidence type="ECO:0000256" key="1">
    <source>
        <dbReference type="SAM" id="MobiDB-lite"/>
    </source>
</evidence>
<evidence type="ECO:0000313" key="3">
    <source>
        <dbReference type="Proteomes" id="UP000054560"/>
    </source>
</evidence>
<keyword evidence="3" id="KW-1185">Reference proteome</keyword>
<dbReference type="RefSeq" id="XP_014145676.1">
    <property type="nucleotide sequence ID" value="XM_014290201.1"/>
</dbReference>
<sequence>MPLRRIRSKPEKDKDKDKSESDSSRGRHIIDNFRRQLSKLPNLTGPLNRKQPGPTISASEYDHLSDKDVENLLDMQR</sequence>
<reference evidence="2 3" key="1">
    <citation type="submission" date="2011-02" db="EMBL/GenBank/DDBJ databases">
        <title>The Genome Sequence of Sphaeroforma arctica JP610.</title>
        <authorList>
            <consortium name="The Broad Institute Genome Sequencing Platform"/>
            <person name="Russ C."/>
            <person name="Cuomo C."/>
            <person name="Young S.K."/>
            <person name="Zeng Q."/>
            <person name="Gargeya S."/>
            <person name="Alvarado L."/>
            <person name="Berlin A."/>
            <person name="Chapman S.B."/>
            <person name="Chen Z."/>
            <person name="Freedman E."/>
            <person name="Gellesch M."/>
            <person name="Goldberg J."/>
            <person name="Griggs A."/>
            <person name="Gujja S."/>
            <person name="Heilman E."/>
            <person name="Heiman D."/>
            <person name="Howarth C."/>
            <person name="Mehta T."/>
            <person name="Neiman D."/>
            <person name="Pearson M."/>
            <person name="Roberts A."/>
            <person name="Saif S."/>
            <person name="Shea T."/>
            <person name="Shenoy N."/>
            <person name="Sisk P."/>
            <person name="Stolte C."/>
            <person name="Sykes S."/>
            <person name="White J."/>
            <person name="Yandava C."/>
            <person name="Burger G."/>
            <person name="Gray M.W."/>
            <person name="Holland P.W.H."/>
            <person name="King N."/>
            <person name="Lang F.B.F."/>
            <person name="Roger A.J."/>
            <person name="Ruiz-Trillo I."/>
            <person name="Haas B."/>
            <person name="Nusbaum C."/>
            <person name="Birren B."/>
        </authorList>
    </citation>
    <scope>NUCLEOTIDE SEQUENCE [LARGE SCALE GENOMIC DNA]</scope>
    <source>
        <strain evidence="2 3">JP610</strain>
    </source>
</reference>
<feature type="region of interest" description="Disordered" evidence="1">
    <location>
        <begin position="1"/>
        <end position="77"/>
    </location>
</feature>
<feature type="compositionally biased region" description="Basic and acidic residues" evidence="1">
    <location>
        <begin position="8"/>
        <end position="34"/>
    </location>
</feature>
<feature type="non-terminal residue" evidence="2">
    <location>
        <position position="77"/>
    </location>
</feature>
<dbReference type="EMBL" id="KQ248147">
    <property type="protein sequence ID" value="KNC71774.1"/>
    <property type="molecule type" value="Genomic_DNA"/>
</dbReference>